<dbReference type="AlphaFoldDB" id="A0A0R1TSW3"/>
<dbReference type="PATRIC" id="fig|1423740.3.peg.203"/>
<evidence type="ECO:0000313" key="2">
    <source>
        <dbReference type="EMBL" id="KRL84433.1"/>
    </source>
</evidence>
<dbReference type="Proteomes" id="UP000051048">
    <property type="component" value="Unassembled WGS sequence"/>
</dbReference>
<name>A0A0R1TSW3_9LACO</name>
<comment type="caution">
    <text evidence="2">The sequence shown here is derived from an EMBL/GenBank/DDBJ whole genome shotgun (WGS) entry which is preliminary data.</text>
</comment>
<protein>
    <submittedName>
        <fullName evidence="2">Uncharacterized protein</fullName>
    </submittedName>
</protein>
<evidence type="ECO:0000256" key="1">
    <source>
        <dbReference type="SAM" id="MobiDB-lite"/>
    </source>
</evidence>
<evidence type="ECO:0000313" key="3">
    <source>
        <dbReference type="Proteomes" id="UP000051048"/>
    </source>
</evidence>
<dbReference type="OrthoDB" id="583051at2"/>
<dbReference type="STRING" id="1423740.FC36_GL000191"/>
<accession>A0A0R1TSW3</accession>
<proteinExistence type="predicted"/>
<organism evidence="2 3">
    <name type="scientific">Ligilactobacillus equi DSM 15833 = JCM 10991</name>
    <dbReference type="NCBI Taxonomy" id="1423740"/>
    <lineage>
        <taxon>Bacteria</taxon>
        <taxon>Bacillati</taxon>
        <taxon>Bacillota</taxon>
        <taxon>Bacilli</taxon>
        <taxon>Lactobacillales</taxon>
        <taxon>Lactobacillaceae</taxon>
        <taxon>Ligilactobacillus</taxon>
    </lineage>
</organism>
<gene>
    <name evidence="2" type="ORF">FC36_GL000191</name>
</gene>
<feature type="region of interest" description="Disordered" evidence="1">
    <location>
        <begin position="170"/>
        <end position="195"/>
    </location>
</feature>
<feature type="compositionally biased region" description="Basic and acidic residues" evidence="1">
    <location>
        <begin position="178"/>
        <end position="195"/>
    </location>
</feature>
<dbReference type="EMBL" id="AZFH01000009">
    <property type="protein sequence ID" value="KRL84433.1"/>
    <property type="molecule type" value="Genomic_DNA"/>
</dbReference>
<dbReference type="RefSeq" id="WP_025021283.1">
    <property type="nucleotide sequence ID" value="NZ_AZFH01000009.1"/>
</dbReference>
<sequence length="330" mass="38579">MYVILYDDLDGNKYWWNKVGLWSKRREQASTFNSIKTIKQHLEASIRNKMVLFTGKQKEFFFGVNLQNNQKEKLFRYDGEVYMPNPIPNNPYVLCVKSINDSTDTRDVYKYYNAKEKLFKINGNLSVSHYTELDYAISKAKTLGDNVGVFDCINKTVAWLPDIEEQKISDVDNGENSEVEKDIPNKPEEHTSLDKEQVFTEAPKKTAIKEEKFEEEFSLEKTKEAISYLSRALKKRLPVLESVQGDYDSKFEQDLLHAIEFEQIKDPVAFIATFKSMRKLRRLTKDEQALLSAFKIAFDQQKFSQAIDAFGINEDRKYVYRTKEIKSLLR</sequence>
<reference evidence="2 3" key="1">
    <citation type="journal article" date="2015" name="Genome Announc.">
        <title>Expanding the biotechnology potential of lactobacilli through comparative genomics of 213 strains and associated genera.</title>
        <authorList>
            <person name="Sun Z."/>
            <person name="Harris H.M."/>
            <person name="McCann A."/>
            <person name="Guo C."/>
            <person name="Argimon S."/>
            <person name="Zhang W."/>
            <person name="Yang X."/>
            <person name="Jeffery I.B."/>
            <person name="Cooney J.C."/>
            <person name="Kagawa T.F."/>
            <person name="Liu W."/>
            <person name="Song Y."/>
            <person name="Salvetti E."/>
            <person name="Wrobel A."/>
            <person name="Rasinkangas P."/>
            <person name="Parkhill J."/>
            <person name="Rea M.C."/>
            <person name="O'Sullivan O."/>
            <person name="Ritari J."/>
            <person name="Douillard F.P."/>
            <person name="Paul Ross R."/>
            <person name="Yang R."/>
            <person name="Briner A.E."/>
            <person name="Felis G.E."/>
            <person name="de Vos W.M."/>
            <person name="Barrangou R."/>
            <person name="Klaenhammer T.R."/>
            <person name="Caufield P.W."/>
            <person name="Cui Y."/>
            <person name="Zhang H."/>
            <person name="O'Toole P.W."/>
        </authorList>
    </citation>
    <scope>NUCLEOTIDE SEQUENCE [LARGE SCALE GENOMIC DNA]</scope>
    <source>
        <strain evidence="2 3">DSM 15833</strain>
    </source>
</reference>